<dbReference type="InterPro" id="IPR034016">
    <property type="entry name" value="M1_APN-typ"/>
</dbReference>
<dbReference type="Pfam" id="PF01433">
    <property type="entry name" value="Peptidase_M1"/>
    <property type="match status" value="1"/>
</dbReference>
<dbReference type="Pfam" id="PF17900">
    <property type="entry name" value="Peptidase_M1_N"/>
    <property type="match status" value="1"/>
</dbReference>
<dbReference type="Gene3D" id="1.10.390.10">
    <property type="entry name" value="Neutral Protease Domain 2"/>
    <property type="match status" value="1"/>
</dbReference>
<dbReference type="RefSeq" id="XP_065647502.1">
    <property type="nucleotide sequence ID" value="XM_065791430.1"/>
</dbReference>
<dbReference type="InterPro" id="IPR024571">
    <property type="entry name" value="ERAP1-like_C_dom"/>
</dbReference>
<keyword evidence="7" id="KW-0472">Membrane</keyword>
<dbReference type="Gene3D" id="2.60.40.1730">
    <property type="entry name" value="tricorn interacting facor f3 domain"/>
    <property type="match status" value="1"/>
</dbReference>
<keyword evidence="3 7" id="KW-0479">Metal-binding</keyword>
<sequence length="957" mass="109102">MLNEGYSSSEIKMGEMEVIEPSKKESIGNSRVLCISIIFLVILVGACLIVWFVSTDRAKKLAEVEFQKWKQEQSATTSPTSSFSSLSPTSLLSTTSQPICTDQWCKVRLPDSIIPYHYNLKIEAYPPSLGYQGVQVAFLNITQPTDVVLFHIKLIEVINVSINEVGSTKPFIIMKHFAFPQNEYYVVQFESKIPAGNYQLEIHFKSNISDSLTGFYKSFHDREKNDSSVLFTTKFQPTDARKAFPCLDEPSLKATFNIEIIHPQNYHARSNMPGYSVHLANNKTSTKFNQTVRMSTYLVCFVVSQFEMKYSGIAGKDKTFEIAIWSRPELVNSTEYAFNISVNTMNFLEEFLNVRYPMPKLDMFGIPDYASGATEHWGIITYREARLLYTPGVSSVGNMKSTAGIIGHECAHLWFGNLVTCAWWNDLWIQEGLASYLEYYTLNSSHPEWNVFDEFLTSDWLTGITLDALASSHPISQNVDHPSQIKEIFDSITYNKGSSLFHMLDFYLDSNHHLFRAGLEKYLTKYQYQGATTNDLWVEFTQVAGWNVTEMMDTWTQQMGFPVITIKKTSDTFLIEQSHFLVDPTAAVTTKSKFNYEWIVPFTYATSDSLSTPKKILISKKSDAIVSSASWIIGNFEHRGFYRINYDSSGWDSIIDQLLKDFKVFSVTDRAGIIDDAFNLARSGRLGYSTVFRLLSFIDKDDNARVWEMVLNNLKYLGKVLSSTTVYSHYRAFVAKKIKPMVSKKFNTYVSAACEAGETETIQKVKAIFDNWMKNDTIIPADIRSAVLKYGVENGGDAEWDFVFKNYINPSDPSDKSRFQTALAASQKPWLLKKWLDYSIDGKTVRTQDTVYVISNVASNPVGKYVAWTFAEANWNKIISIAKENNFHVNQFITGLTALMSTEYELQKVKELWAAHANEQDGVNARQQSLEKINSDVYWLKTNYDEVSKWFHSNAMI</sequence>
<dbReference type="InterPro" id="IPR014782">
    <property type="entry name" value="Peptidase_M1_dom"/>
</dbReference>
<dbReference type="PANTHER" id="PTHR11533">
    <property type="entry name" value="PROTEASE M1 ZINC METALLOPROTEASE"/>
    <property type="match status" value="1"/>
</dbReference>
<name>A0ABM4BEV7_HYDVU</name>
<keyword evidence="6 7" id="KW-0482">Metalloprotease</keyword>
<dbReference type="PRINTS" id="PR00756">
    <property type="entry name" value="ALADIPTASE"/>
</dbReference>
<keyword evidence="4 7" id="KW-0378">Hydrolase</keyword>
<organism evidence="11 12">
    <name type="scientific">Hydra vulgaris</name>
    <name type="common">Hydra</name>
    <name type="synonym">Hydra attenuata</name>
    <dbReference type="NCBI Taxonomy" id="6087"/>
    <lineage>
        <taxon>Eukaryota</taxon>
        <taxon>Metazoa</taxon>
        <taxon>Cnidaria</taxon>
        <taxon>Hydrozoa</taxon>
        <taxon>Hydroidolina</taxon>
        <taxon>Anthoathecata</taxon>
        <taxon>Aplanulata</taxon>
        <taxon>Hydridae</taxon>
        <taxon>Hydra</taxon>
    </lineage>
</organism>
<feature type="domain" description="ERAP1-like C-terminal" evidence="9">
    <location>
        <begin position="631"/>
        <end position="934"/>
    </location>
</feature>
<dbReference type="Proteomes" id="UP001652625">
    <property type="component" value="Chromosome 02"/>
</dbReference>
<proteinExistence type="inferred from homology"/>
<dbReference type="GeneID" id="100213901"/>
<evidence type="ECO:0000256" key="4">
    <source>
        <dbReference type="ARBA" id="ARBA00022801"/>
    </source>
</evidence>
<dbReference type="InterPro" id="IPR027268">
    <property type="entry name" value="Peptidase_M4/M1_CTD_sf"/>
</dbReference>
<reference evidence="12" key="2">
    <citation type="submission" date="2025-08" db="UniProtKB">
        <authorList>
            <consortium name="RefSeq"/>
        </authorList>
    </citation>
    <scope>IDENTIFICATION</scope>
</reference>
<feature type="domain" description="Peptidase M1 membrane alanine aminopeptidase" evidence="8">
    <location>
        <begin position="336"/>
        <end position="555"/>
    </location>
</feature>
<keyword evidence="2 7" id="KW-0645">Protease</keyword>
<reference evidence="11" key="1">
    <citation type="submission" date="2025-05" db="UniProtKB">
        <authorList>
            <consortium name="RefSeq"/>
        </authorList>
    </citation>
    <scope>NUCLEOTIDE SEQUENCE [LARGE SCALE GENOMIC DNA]</scope>
</reference>
<protein>
    <recommendedName>
        <fullName evidence="7">Aminopeptidase</fullName>
        <ecNumber evidence="7">3.4.11.-</ecNumber>
    </recommendedName>
</protein>
<accession>A0ABM4BEV7</accession>
<dbReference type="CDD" id="cd09601">
    <property type="entry name" value="M1_APN-Q_like"/>
    <property type="match status" value="1"/>
</dbReference>
<gene>
    <name evidence="12" type="primary">LOC100213901</name>
</gene>
<evidence type="ECO:0000259" key="8">
    <source>
        <dbReference type="Pfam" id="PF01433"/>
    </source>
</evidence>
<evidence type="ECO:0000313" key="12">
    <source>
        <dbReference type="RefSeq" id="XP_065647502.1"/>
    </source>
</evidence>
<evidence type="ECO:0000256" key="3">
    <source>
        <dbReference type="ARBA" id="ARBA00022723"/>
    </source>
</evidence>
<evidence type="ECO:0000256" key="7">
    <source>
        <dbReference type="RuleBase" id="RU364040"/>
    </source>
</evidence>
<evidence type="ECO:0000313" key="11">
    <source>
        <dbReference type="Proteomes" id="UP001652625"/>
    </source>
</evidence>
<dbReference type="InterPro" id="IPR050344">
    <property type="entry name" value="Peptidase_M1_aminopeptidases"/>
</dbReference>
<evidence type="ECO:0000256" key="5">
    <source>
        <dbReference type="ARBA" id="ARBA00022833"/>
    </source>
</evidence>
<dbReference type="PANTHER" id="PTHR11533:SF299">
    <property type="entry name" value="AMINOPEPTIDASE"/>
    <property type="match status" value="1"/>
</dbReference>
<keyword evidence="7" id="KW-1133">Transmembrane helix</keyword>
<keyword evidence="5 7" id="KW-0862">Zinc</keyword>
<comment type="similarity">
    <text evidence="1 7">Belongs to the peptidase M1 family.</text>
</comment>
<dbReference type="InterPro" id="IPR042097">
    <property type="entry name" value="Aminopeptidase_N-like_N_sf"/>
</dbReference>
<dbReference type="Gene3D" id="2.60.40.1910">
    <property type="match status" value="1"/>
</dbReference>
<keyword evidence="11" id="KW-1185">Reference proteome</keyword>
<feature type="domain" description="Aminopeptidase N-like N-terminal" evidence="10">
    <location>
        <begin position="115"/>
        <end position="298"/>
    </location>
</feature>
<evidence type="ECO:0000259" key="9">
    <source>
        <dbReference type="Pfam" id="PF11838"/>
    </source>
</evidence>
<dbReference type="Pfam" id="PF11838">
    <property type="entry name" value="ERAP1_C"/>
    <property type="match status" value="1"/>
</dbReference>
<evidence type="ECO:0000256" key="6">
    <source>
        <dbReference type="ARBA" id="ARBA00023049"/>
    </source>
</evidence>
<evidence type="ECO:0000256" key="2">
    <source>
        <dbReference type="ARBA" id="ARBA00022670"/>
    </source>
</evidence>
<dbReference type="InterPro" id="IPR001930">
    <property type="entry name" value="Peptidase_M1"/>
</dbReference>
<feature type="transmembrane region" description="Helical" evidence="7">
    <location>
        <begin position="32"/>
        <end position="53"/>
    </location>
</feature>
<dbReference type="InterPro" id="IPR045357">
    <property type="entry name" value="Aminopeptidase_N-like_N"/>
</dbReference>
<dbReference type="GO" id="GO:0004177">
    <property type="term" value="F:aminopeptidase activity"/>
    <property type="evidence" value="ECO:0007669"/>
    <property type="project" value="UniProtKB-KW"/>
</dbReference>
<evidence type="ECO:0000259" key="10">
    <source>
        <dbReference type="Pfam" id="PF17900"/>
    </source>
</evidence>
<evidence type="ECO:0000256" key="1">
    <source>
        <dbReference type="ARBA" id="ARBA00010136"/>
    </source>
</evidence>
<dbReference type="EC" id="3.4.11.-" evidence="7"/>
<comment type="cofactor">
    <cofactor evidence="7">
        <name>Zn(2+)</name>
        <dbReference type="ChEBI" id="CHEBI:29105"/>
    </cofactor>
    <text evidence="7">Binds 1 zinc ion per subunit.</text>
</comment>
<dbReference type="Gene3D" id="1.25.50.20">
    <property type="match status" value="1"/>
</dbReference>
<keyword evidence="7 12" id="KW-0031">Aminopeptidase</keyword>
<dbReference type="SUPFAM" id="SSF55486">
    <property type="entry name" value="Metalloproteases ('zincins'), catalytic domain"/>
    <property type="match status" value="1"/>
</dbReference>
<dbReference type="SUPFAM" id="SSF63737">
    <property type="entry name" value="Leukotriene A4 hydrolase N-terminal domain"/>
    <property type="match status" value="1"/>
</dbReference>
<keyword evidence="7" id="KW-0812">Transmembrane</keyword>